<dbReference type="SUPFAM" id="SSF52540">
    <property type="entry name" value="P-loop containing nucleoside triphosphate hydrolases"/>
    <property type="match status" value="1"/>
</dbReference>
<dbReference type="PANTHER" id="PTHR46082:SF6">
    <property type="entry name" value="AAA+ ATPASE DOMAIN-CONTAINING PROTEIN-RELATED"/>
    <property type="match status" value="1"/>
</dbReference>
<dbReference type="InterPro" id="IPR035897">
    <property type="entry name" value="Toll_tir_struct_dom_sf"/>
</dbReference>
<dbReference type="PANTHER" id="PTHR46082">
    <property type="entry name" value="ATP/GTP-BINDING PROTEIN-RELATED"/>
    <property type="match status" value="1"/>
</dbReference>
<feature type="region of interest" description="Disordered" evidence="1">
    <location>
        <begin position="123"/>
        <end position="145"/>
    </location>
</feature>
<dbReference type="SUPFAM" id="SSF52200">
    <property type="entry name" value="Toll/Interleukin receptor TIR domain"/>
    <property type="match status" value="2"/>
</dbReference>
<dbReference type="Gene3D" id="3.40.50.10140">
    <property type="entry name" value="Toll/interleukin-1 receptor homology (TIR) domain"/>
    <property type="match status" value="2"/>
</dbReference>
<comment type="caution">
    <text evidence="3">The sequence shown here is derived from an EMBL/GenBank/DDBJ whole genome shotgun (WGS) entry which is preliminary data.</text>
</comment>
<evidence type="ECO:0000259" key="2">
    <source>
        <dbReference type="PROSITE" id="PS50104"/>
    </source>
</evidence>
<dbReference type="InterPro" id="IPR000157">
    <property type="entry name" value="TIR_dom"/>
</dbReference>
<dbReference type="Pfam" id="PF19956">
    <property type="entry name" value="EAD2"/>
    <property type="match status" value="1"/>
</dbReference>
<dbReference type="InterPro" id="IPR027417">
    <property type="entry name" value="P-loop_NTPase"/>
</dbReference>
<dbReference type="Pfam" id="PF13374">
    <property type="entry name" value="TPR_10"/>
    <property type="match status" value="4"/>
</dbReference>
<proteinExistence type="predicted"/>
<feature type="domain" description="TIR" evidence="2">
    <location>
        <begin position="817"/>
        <end position="944"/>
    </location>
</feature>
<dbReference type="NCBIfam" id="NF040586">
    <property type="entry name" value="FxSxx_TPR"/>
    <property type="match status" value="1"/>
</dbReference>
<dbReference type="EMBL" id="BAAAUF010000022">
    <property type="protein sequence ID" value="GAA3047604.1"/>
    <property type="molecule type" value="Genomic_DNA"/>
</dbReference>
<keyword evidence="4" id="KW-1185">Reference proteome</keyword>
<gene>
    <name evidence="3" type="ORF">GCM10010448_33260</name>
</gene>
<dbReference type="InterPro" id="IPR045431">
    <property type="entry name" value="EAD2"/>
</dbReference>
<dbReference type="InterPro" id="IPR011990">
    <property type="entry name" value="TPR-like_helical_dom_sf"/>
</dbReference>
<dbReference type="Gene3D" id="3.40.50.300">
    <property type="entry name" value="P-loop containing nucleotide triphosphate hydrolases"/>
    <property type="match status" value="1"/>
</dbReference>
<dbReference type="InterPro" id="IPR053137">
    <property type="entry name" value="NLR-like"/>
</dbReference>
<dbReference type="Proteomes" id="UP001501532">
    <property type="component" value="Unassembled WGS sequence"/>
</dbReference>
<dbReference type="Gene3D" id="1.25.40.10">
    <property type="entry name" value="Tetratricopeptide repeat domain"/>
    <property type="match status" value="2"/>
</dbReference>
<dbReference type="Pfam" id="PF13676">
    <property type="entry name" value="TIR_2"/>
    <property type="match status" value="2"/>
</dbReference>
<evidence type="ECO:0000256" key="1">
    <source>
        <dbReference type="SAM" id="MobiDB-lite"/>
    </source>
</evidence>
<reference evidence="4" key="1">
    <citation type="journal article" date="2019" name="Int. J. Syst. Evol. Microbiol.">
        <title>The Global Catalogue of Microorganisms (GCM) 10K type strain sequencing project: providing services to taxonomists for standard genome sequencing and annotation.</title>
        <authorList>
            <consortium name="The Broad Institute Genomics Platform"/>
            <consortium name="The Broad Institute Genome Sequencing Center for Infectious Disease"/>
            <person name="Wu L."/>
            <person name="Ma J."/>
        </authorList>
    </citation>
    <scope>NUCLEOTIDE SEQUENCE [LARGE SCALE GENOMIC DNA]</scope>
    <source>
        <strain evidence="4">JCM 9091</strain>
    </source>
</reference>
<organism evidence="3 4">
    <name type="scientific">Streptomyces glomeratus</name>
    <dbReference type="NCBI Taxonomy" id="284452"/>
    <lineage>
        <taxon>Bacteria</taxon>
        <taxon>Bacillati</taxon>
        <taxon>Actinomycetota</taxon>
        <taxon>Actinomycetes</taxon>
        <taxon>Kitasatosporales</taxon>
        <taxon>Streptomycetaceae</taxon>
        <taxon>Streptomyces</taxon>
    </lineage>
</organism>
<accession>A0ABP6LN74</accession>
<evidence type="ECO:0000313" key="3">
    <source>
        <dbReference type="EMBL" id="GAA3047604.1"/>
    </source>
</evidence>
<dbReference type="SUPFAM" id="SSF48452">
    <property type="entry name" value="TPR-like"/>
    <property type="match status" value="2"/>
</dbReference>
<name>A0ABP6LN74_9ACTN</name>
<protein>
    <recommendedName>
        <fullName evidence="2">TIR domain-containing protein</fullName>
    </recommendedName>
</protein>
<dbReference type="PROSITE" id="PS50104">
    <property type="entry name" value="TIR"/>
    <property type="match status" value="1"/>
</dbReference>
<sequence length="1069" mass="115860">MFISYAGPDRAWAEWVGWQLLDAGWSVELDRWDWAAGDNFVLKMQSAIDRGRIVALFSAAYFDQDRFTTAEWGAVLAARRRLVPIRIDGTAVPPILRTLVMASLAGLDEDAARETLLTAVMGPRRRPTAPPAFPGSVSAPRPGPKLPGRLPRVWNLPRRNPDFIGRDALLVALREALTAGPRGALRVLCGRGGVGKSQLAVEYAHRFAGEYELAWWVSAEEPALIPDRLAALAVKTGAAEKGTPVADAMDALADELRTRERWLLVFDNAEDPEAVDAYLPEGGGHVLITSRNPHWEGRAVPVDVATFAREESVALLRARVPQLSVNDAGRLAQALEDLPLALAQAAALVGDGISVDRFLNLFEASVDTVLQHGRPATYPVSLAGQIRLSTERLRTAHPAAAALLRACALLAPEPFPLHACARVDPDVPLLGTVLDSRLEMQEVLRALAQSGLARVQDGSVQVHPLTHAVVRAQMSEDEREAAAYAAEALLVAATPDDATDQETQRAWPAVLPHLLAADPAALTTAEGRSAAREACWYLMDRGQVQTALPRLEHLLTVWGGQLGPDDVHVLWTATYLARACSQAGEHDRARELDADTLSRRQRVLGEDHPDTLDSAMNLAGRLVESGDVEAARTLNEDTLARLRRVLGEDHPRTLDAATDLVQNLSALGEWDAARVLGEEALVRRRRVLGEDHPDTITSASRLVDALAALGEWDAARVLGEEVLLRRRRVLGEDHPDTITSASRLVEVLAALGDRDTPHTPGSPNNEETAVTEWYVLSSPRAERTLRGTHPGASPGDASTRAWTPVAPIPHPSGAASDQPRVFISFASDDRSWAEWVAWELSGWGHDVRQSTGAVGDGESYVRQVEDALRHVDVVITLLSPRYLASPSWAHSDWSSSEVAAATAHGRLAPLLVEPVDPGMVPDVLRVGLTPALQGLDAEAAREILQYVLRRPRQQNHEPSYPGAAPGAAGRAAVLQSRLVATLAESPLLADTASRKLWTDLINDLTSTPLPFAEYPTLRTHLTGVVRLCSTTPGTLSAAVSALEMLEPDNSGLEEARRIVEEIERLRDRR</sequence>
<evidence type="ECO:0000313" key="4">
    <source>
        <dbReference type="Proteomes" id="UP001501532"/>
    </source>
</evidence>